<keyword evidence="3" id="KW-1185">Reference proteome</keyword>
<evidence type="ECO:0000256" key="1">
    <source>
        <dbReference type="SAM" id="MobiDB-lite"/>
    </source>
</evidence>
<comment type="caution">
    <text evidence="2">The sequence shown here is derived from an EMBL/GenBank/DDBJ whole genome shotgun (WGS) entry which is preliminary data.</text>
</comment>
<dbReference type="GeneID" id="68286087"/>
<feature type="region of interest" description="Disordered" evidence="1">
    <location>
        <begin position="1"/>
        <end position="29"/>
    </location>
</feature>
<gene>
    <name evidence="2" type="ORF">CKM354_000051200</name>
</gene>
<sequence length="365" mass="41950">MAGTHSQQNAVTTATSTNTTQPSFDDRFPPSNSYIAFQLAFMDRQGGKARFASPFLTFDNTMPHTIRKVLRNRYFMHLLQNIFSRLSRRKLLVIERVCRFWQEVLIYYSPRLEEMLFYSAAEKRTVCVFETNESRNVPVTSTPSSAFSNYEFETLRLVDRIPGTVGPFCVPREKGEEGKVFYGVETKQNPYLLRSIKHTPDFLYSGLKFSYQIFSGTRFTIPTETLVEIRDFDLVDSRMGMFLTQPPVCEVRVSVLNPHAEVESDGQGYKRKKKTTQNKGEDEANEPSVRDVVVREEEGVRLKHLIRAIGPDLMQEGFKQWTVSILVEKGSLVGGETAVFLKELDKTEADERELLERITDEMELD</sequence>
<evidence type="ECO:0000313" key="2">
    <source>
        <dbReference type="EMBL" id="GIZ37049.1"/>
    </source>
</evidence>
<reference evidence="2 3" key="1">
    <citation type="submission" date="2021-01" db="EMBL/GenBank/DDBJ databases">
        <title>Cercospora kikuchii MAFF 305040 whole genome shotgun sequence.</title>
        <authorList>
            <person name="Kashiwa T."/>
            <person name="Suzuki T."/>
        </authorList>
    </citation>
    <scope>NUCLEOTIDE SEQUENCE [LARGE SCALE GENOMIC DNA]</scope>
    <source>
        <strain evidence="2 3">MAFF 305040</strain>
    </source>
</reference>
<organism evidence="2 3">
    <name type="scientific">Cercospora kikuchii</name>
    <dbReference type="NCBI Taxonomy" id="84275"/>
    <lineage>
        <taxon>Eukaryota</taxon>
        <taxon>Fungi</taxon>
        <taxon>Dikarya</taxon>
        <taxon>Ascomycota</taxon>
        <taxon>Pezizomycotina</taxon>
        <taxon>Dothideomycetes</taxon>
        <taxon>Dothideomycetidae</taxon>
        <taxon>Mycosphaerellales</taxon>
        <taxon>Mycosphaerellaceae</taxon>
        <taxon>Cercospora</taxon>
    </lineage>
</organism>
<evidence type="ECO:0008006" key="4">
    <source>
        <dbReference type="Google" id="ProtNLM"/>
    </source>
</evidence>
<feature type="region of interest" description="Disordered" evidence="1">
    <location>
        <begin position="262"/>
        <end position="288"/>
    </location>
</feature>
<dbReference type="CDD" id="cd09917">
    <property type="entry name" value="F-box_SF"/>
    <property type="match status" value="1"/>
</dbReference>
<feature type="compositionally biased region" description="Low complexity" evidence="1">
    <location>
        <begin position="1"/>
        <end position="20"/>
    </location>
</feature>
<dbReference type="AlphaFoldDB" id="A0A9P3FBP8"/>
<accession>A0A9P3FBP8</accession>
<dbReference type="OrthoDB" id="10314548at2759"/>
<dbReference type="SUPFAM" id="SSF81383">
    <property type="entry name" value="F-box domain"/>
    <property type="match status" value="1"/>
</dbReference>
<dbReference type="InterPro" id="IPR036047">
    <property type="entry name" value="F-box-like_dom_sf"/>
</dbReference>
<dbReference type="EMBL" id="BOLY01000001">
    <property type="protein sequence ID" value="GIZ37049.1"/>
    <property type="molecule type" value="Genomic_DNA"/>
</dbReference>
<proteinExistence type="predicted"/>
<dbReference type="RefSeq" id="XP_044651536.1">
    <property type="nucleotide sequence ID" value="XM_044795601.1"/>
</dbReference>
<dbReference type="Proteomes" id="UP000825890">
    <property type="component" value="Unassembled WGS sequence"/>
</dbReference>
<name>A0A9P3FBP8_9PEZI</name>
<protein>
    <recommendedName>
        <fullName evidence="4">F-box domain-containing protein</fullName>
    </recommendedName>
</protein>
<evidence type="ECO:0000313" key="3">
    <source>
        <dbReference type="Proteomes" id="UP000825890"/>
    </source>
</evidence>